<protein>
    <submittedName>
        <fullName evidence="1">Uncharacterized protein</fullName>
    </submittedName>
</protein>
<accession>A0ABT1Q567</accession>
<dbReference type="Proteomes" id="UP001057702">
    <property type="component" value="Unassembled WGS sequence"/>
</dbReference>
<organism evidence="1 2">
    <name type="scientific">Streptomyces humicola</name>
    <dbReference type="NCBI Taxonomy" id="2953240"/>
    <lineage>
        <taxon>Bacteria</taxon>
        <taxon>Bacillati</taxon>
        <taxon>Actinomycetota</taxon>
        <taxon>Actinomycetes</taxon>
        <taxon>Kitasatosporales</taxon>
        <taxon>Streptomycetaceae</taxon>
        <taxon>Streptomyces</taxon>
    </lineage>
</organism>
<name>A0ABT1Q567_9ACTN</name>
<proteinExistence type="predicted"/>
<reference evidence="1" key="1">
    <citation type="submission" date="2022-06" db="EMBL/GenBank/DDBJ databases">
        <title>Draft genome sequence of Streptomyces sp. RB6PN25 isolated from peat swamp forest in Thailand.</title>
        <authorList>
            <person name="Duangmal K."/>
            <person name="Klaysubun C."/>
        </authorList>
    </citation>
    <scope>NUCLEOTIDE SEQUENCE</scope>
    <source>
        <strain evidence="1">RB6PN25</strain>
    </source>
</reference>
<dbReference type="RefSeq" id="WP_255923541.1">
    <property type="nucleotide sequence ID" value="NZ_JANFNG010000036.1"/>
</dbReference>
<dbReference type="EMBL" id="JANFNG010000036">
    <property type="protein sequence ID" value="MCQ4084475.1"/>
    <property type="molecule type" value="Genomic_DNA"/>
</dbReference>
<comment type="caution">
    <text evidence="1">The sequence shown here is derived from an EMBL/GenBank/DDBJ whole genome shotgun (WGS) entry which is preliminary data.</text>
</comment>
<evidence type="ECO:0000313" key="2">
    <source>
        <dbReference type="Proteomes" id="UP001057702"/>
    </source>
</evidence>
<evidence type="ECO:0000313" key="1">
    <source>
        <dbReference type="EMBL" id="MCQ4084475.1"/>
    </source>
</evidence>
<keyword evidence="2" id="KW-1185">Reference proteome</keyword>
<sequence length="166" mass="16429">MDARTGLRGPVRAVVLVDGAVAAAAACSRAAGGRATPGTSVTLPARACQVVISATLAVACVAVPATTVRAAKPTNSLSQAIGANAAPFREPPKYGLGAAGEAIVSAGRAYLLSGERGGTKLGTLLGALRPGDAYDGNSVHVRWNNDTSVTYRIDGGGSATAHPCCS</sequence>
<gene>
    <name evidence="1" type="ORF">NGB36_28845</name>
</gene>